<dbReference type="Proteomes" id="UP001500460">
    <property type="component" value="Unassembled WGS sequence"/>
</dbReference>
<reference evidence="3" key="1">
    <citation type="journal article" date="2019" name="Int. J. Syst. Evol. Microbiol.">
        <title>The Global Catalogue of Microorganisms (GCM) 10K type strain sequencing project: providing services to taxonomists for standard genome sequencing and annotation.</title>
        <authorList>
            <consortium name="The Broad Institute Genomics Platform"/>
            <consortium name="The Broad Institute Genome Sequencing Center for Infectious Disease"/>
            <person name="Wu L."/>
            <person name="Ma J."/>
        </authorList>
    </citation>
    <scope>NUCLEOTIDE SEQUENCE [LARGE SCALE GENOMIC DNA]</scope>
    <source>
        <strain evidence="3">JCM 6922</strain>
    </source>
</reference>
<evidence type="ECO:0000313" key="2">
    <source>
        <dbReference type="EMBL" id="GAA2447803.1"/>
    </source>
</evidence>
<dbReference type="EMBL" id="BAAATK010000031">
    <property type="protein sequence ID" value="GAA2447803.1"/>
    <property type="molecule type" value="Genomic_DNA"/>
</dbReference>
<gene>
    <name evidence="2" type="ORF">GCM10010421_44650</name>
</gene>
<protein>
    <recommendedName>
        <fullName evidence="4">Ferritin/DPS protein domain-containing protein</fullName>
    </recommendedName>
</protein>
<comment type="caution">
    <text evidence="2">The sequence shown here is derived from an EMBL/GenBank/DDBJ whole genome shotgun (WGS) entry which is preliminary data.</text>
</comment>
<accession>A0ABP5XB44</accession>
<feature type="compositionally biased region" description="Basic and acidic residues" evidence="1">
    <location>
        <begin position="94"/>
        <end position="106"/>
    </location>
</feature>
<proteinExistence type="predicted"/>
<evidence type="ECO:0008006" key="4">
    <source>
        <dbReference type="Google" id="ProtNLM"/>
    </source>
</evidence>
<evidence type="ECO:0000313" key="3">
    <source>
        <dbReference type="Proteomes" id="UP001500460"/>
    </source>
</evidence>
<organism evidence="2 3">
    <name type="scientific">Streptomyces glaucus</name>
    <dbReference type="NCBI Taxonomy" id="284029"/>
    <lineage>
        <taxon>Bacteria</taxon>
        <taxon>Bacillati</taxon>
        <taxon>Actinomycetota</taxon>
        <taxon>Actinomycetes</taxon>
        <taxon>Kitasatosporales</taxon>
        <taxon>Streptomycetaceae</taxon>
        <taxon>Streptomyces</taxon>
    </lineage>
</organism>
<name>A0ABP5XB44_9ACTN</name>
<evidence type="ECO:0000256" key="1">
    <source>
        <dbReference type="SAM" id="MobiDB-lite"/>
    </source>
</evidence>
<sequence length="184" mass="19732">MCTGECRGPYSGHRHDSQEPLRKRKFDGPPGATGAGDRSRPAAFAVPARRTGPRGPAGAGRGRPGRPLPAVCPGGRRVPVPRCKGSAARAPGARADRNTHREEEARMTGGTETGGVTGTQDKDYNLIWYVESCLNNALRLETYIQDAERAEDTEVAELFRKAQADSRKGAELGKNLLRARLNGG</sequence>
<feature type="region of interest" description="Disordered" evidence="1">
    <location>
        <begin position="1"/>
        <end position="117"/>
    </location>
</feature>
<keyword evidence="3" id="KW-1185">Reference proteome</keyword>